<feature type="compositionally biased region" description="Low complexity" evidence="19">
    <location>
        <begin position="517"/>
        <end position="527"/>
    </location>
</feature>
<dbReference type="Gene3D" id="3.10.580.10">
    <property type="entry name" value="CBS-domain"/>
    <property type="match status" value="1"/>
</dbReference>
<dbReference type="InterPro" id="IPR052496">
    <property type="entry name" value="Orphan_Nuclear_Rcpt"/>
</dbReference>
<feature type="region of interest" description="Disordered" evidence="19">
    <location>
        <begin position="421"/>
        <end position="449"/>
    </location>
</feature>
<dbReference type="SMART" id="SM00399">
    <property type="entry name" value="ZnF_C4"/>
    <property type="match status" value="1"/>
</dbReference>
<evidence type="ECO:0000256" key="12">
    <source>
        <dbReference type="ARBA" id="ARBA00023136"/>
    </source>
</evidence>
<dbReference type="PROSITE" id="PS00031">
    <property type="entry name" value="NUCLEAR_REC_DBD_1"/>
    <property type="match status" value="1"/>
</dbReference>
<dbReference type="SMART" id="SM00430">
    <property type="entry name" value="HOLI"/>
    <property type="match status" value="1"/>
</dbReference>
<evidence type="ECO:0000259" key="22">
    <source>
        <dbReference type="PROSITE" id="PS51843"/>
    </source>
</evidence>
<organism evidence="24 25">
    <name type="scientific">Caenorhabditis angaria</name>
    <dbReference type="NCBI Taxonomy" id="860376"/>
    <lineage>
        <taxon>Eukaryota</taxon>
        <taxon>Metazoa</taxon>
        <taxon>Ecdysozoa</taxon>
        <taxon>Nematoda</taxon>
        <taxon>Chromadorea</taxon>
        <taxon>Rhabditida</taxon>
        <taxon>Rhabditina</taxon>
        <taxon>Rhabditomorpha</taxon>
        <taxon>Rhabditoidea</taxon>
        <taxon>Rhabditidae</taxon>
        <taxon>Peloderinae</taxon>
        <taxon>Caenorhabditis</taxon>
    </lineage>
</organism>
<dbReference type="GO" id="GO:1905941">
    <property type="term" value="P:positive regulation of gonad development"/>
    <property type="evidence" value="ECO:0007669"/>
    <property type="project" value="UniProtKB-ARBA"/>
</dbReference>
<keyword evidence="12 18" id="KW-0472">Membrane</keyword>
<dbReference type="FunFam" id="3.30.50.10:FF:000030">
    <property type="entry name" value="Nuclear Hormone Receptor family"/>
    <property type="match status" value="1"/>
</dbReference>
<evidence type="ECO:0000256" key="10">
    <source>
        <dbReference type="ARBA" id="ARBA00023015"/>
    </source>
</evidence>
<dbReference type="GO" id="GO:0016020">
    <property type="term" value="C:membrane"/>
    <property type="evidence" value="ECO:0007669"/>
    <property type="project" value="UniProtKB-SubCell"/>
</dbReference>
<dbReference type="GO" id="GO:0003700">
    <property type="term" value="F:DNA-binding transcription factor activity"/>
    <property type="evidence" value="ECO:0007669"/>
    <property type="project" value="InterPro"/>
</dbReference>
<dbReference type="PRINTS" id="PR00047">
    <property type="entry name" value="STROIDFINGER"/>
</dbReference>
<feature type="region of interest" description="Disordered" evidence="19">
    <location>
        <begin position="517"/>
        <end position="552"/>
    </location>
</feature>
<dbReference type="OrthoDB" id="5771769at2759"/>
<evidence type="ECO:0000256" key="7">
    <source>
        <dbReference type="ARBA" id="ARBA00022771"/>
    </source>
</evidence>
<evidence type="ECO:0000256" key="18">
    <source>
        <dbReference type="PROSITE-ProRule" id="PRU01193"/>
    </source>
</evidence>
<keyword evidence="13" id="KW-0804">Transcription</keyword>
<evidence type="ECO:0000259" key="23">
    <source>
        <dbReference type="PROSITE" id="PS51846"/>
    </source>
</evidence>
<feature type="compositionally biased region" description="Polar residues" evidence="19">
    <location>
        <begin position="428"/>
        <end position="447"/>
    </location>
</feature>
<dbReference type="GO" id="GO:0000978">
    <property type="term" value="F:RNA polymerase II cis-regulatory region sequence-specific DNA binding"/>
    <property type="evidence" value="ECO:0007669"/>
    <property type="project" value="InterPro"/>
</dbReference>
<evidence type="ECO:0000256" key="20">
    <source>
        <dbReference type="SAM" id="Phobius"/>
    </source>
</evidence>
<keyword evidence="9 18" id="KW-1133">Transmembrane helix</keyword>
<evidence type="ECO:0000256" key="19">
    <source>
        <dbReference type="SAM" id="MobiDB-lite"/>
    </source>
</evidence>
<dbReference type="InterPro" id="IPR044751">
    <property type="entry name" value="Ion_transp-like_CBS"/>
</dbReference>
<keyword evidence="6" id="KW-0479">Metal-binding</keyword>
<evidence type="ECO:0000256" key="8">
    <source>
        <dbReference type="ARBA" id="ARBA00022833"/>
    </source>
</evidence>
<evidence type="ECO:0000256" key="14">
    <source>
        <dbReference type="ARBA" id="ARBA00023170"/>
    </source>
</evidence>
<gene>
    <name evidence="24" type="ORF">CAMP_LOCUS3794</name>
</gene>
<comment type="function">
    <text evidence="17">Orphan nuclear receptor.</text>
</comment>
<dbReference type="PROSITE" id="PS51846">
    <property type="entry name" value="CNNM"/>
    <property type="match status" value="1"/>
</dbReference>
<dbReference type="CDD" id="cd04590">
    <property type="entry name" value="CBS_pair_CorC_HlyC_assoc"/>
    <property type="match status" value="1"/>
</dbReference>
<keyword evidence="14" id="KW-0675">Receptor</keyword>
<dbReference type="SUPFAM" id="SSF57716">
    <property type="entry name" value="Glucocorticoid receptor-like (DNA-binding domain)"/>
    <property type="match status" value="1"/>
</dbReference>
<keyword evidence="25" id="KW-1185">Reference proteome</keyword>
<feature type="transmembrane region" description="Helical" evidence="20">
    <location>
        <begin position="757"/>
        <end position="779"/>
    </location>
</feature>
<evidence type="ECO:0000256" key="17">
    <source>
        <dbReference type="ARBA" id="ARBA00037512"/>
    </source>
</evidence>
<dbReference type="SUPFAM" id="SSF48508">
    <property type="entry name" value="Nuclear receptor ligand-binding domain"/>
    <property type="match status" value="1"/>
</dbReference>
<dbReference type="EMBL" id="CANHGI010000002">
    <property type="protein sequence ID" value="CAI5441157.1"/>
    <property type="molecule type" value="Genomic_DNA"/>
</dbReference>
<feature type="domain" description="Nuclear receptor" evidence="21">
    <location>
        <begin position="33"/>
        <end position="108"/>
    </location>
</feature>
<keyword evidence="5 18" id="KW-0812">Transmembrane</keyword>
<evidence type="ECO:0000256" key="15">
    <source>
        <dbReference type="ARBA" id="ARBA00023180"/>
    </source>
</evidence>
<dbReference type="InterPro" id="IPR013088">
    <property type="entry name" value="Znf_NHR/GATA"/>
</dbReference>
<dbReference type="GO" id="GO:0008340">
    <property type="term" value="P:determination of adult lifespan"/>
    <property type="evidence" value="ECO:0007669"/>
    <property type="project" value="UniProtKB-ARBA"/>
</dbReference>
<keyword evidence="11" id="KW-0238">DNA-binding</keyword>
<evidence type="ECO:0000256" key="11">
    <source>
        <dbReference type="ARBA" id="ARBA00023125"/>
    </source>
</evidence>
<comment type="subcellular location">
    <subcellularLocation>
        <location evidence="2">Membrane</location>
        <topology evidence="2">Multi-pass membrane protein</topology>
    </subcellularLocation>
    <subcellularLocation>
        <location evidence="1">Nucleus</location>
    </subcellularLocation>
</comment>
<dbReference type="InterPro" id="IPR000536">
    <property type="entry name" value="Nucl_hrmn_rcpt_lig-bd"/>
</dbReference>
<accession>A0A9P1MVF7</accession>
<dbReference type="AlphaFoldDB" id="A0A9P1MVF7"/>
<dbReference type="CDD" id="cd06960">
    <property type="entry name" value="NR_DBD_HNF4A"/>
    <property type="match status" value="1"/>
</dbReference>
<keyword evidence="7" id="KW-0863">Zinc-finger</keyword>
<feature type="transmembrane region" description="Helical" evidence="20">
    <location>
        <begin position="725"/>
        <end position="745"/>
    </location>
</feature>
<reference evidence="24" key="1">
    <citation type="submission" date="2022-11" db="EMBL/GenBank/DDBJ databases">
        <authorList>
            <person name="Kikuchi T."/>
        </authorList>
    </citation>
    <scope>NUCLEOTIDE SEQUENCE</scope>
    <source>
        <strain evidence="24">PS1010</strain>
    </source>
</reference>
<dbReference type="Proteomes" id="UP001152747">
    <property type="component" value="Unassembled WGS sequence"/>
</dbReference>
<dbReference type="GO" id="GO:0005634">
    <property type="term" value="C:nucleus"/>
    <property type="evidence" value="ECO:0007669"/>
    <property type="project" value="UniProtKB-SubCell"/>
</dbReference>
<evidence type="ECO:0000256" key="1">
    <source>
        <dbReference type="ARBA" id="ARBA00004123"/>
    </source>
</evidence>
<dbReference type="SUPFAM" id="SSF54631">
    <property type="entry name" value="CBS-domain pair"/>
    <property type="match status" value="1"/>
</dbReference>
<comment type="similarity">
    <text evidence="4">Belongs to the ACDP family.</text>
</comment>
<feature type="transmembrane region" description="Helical" evidence="20">
    <location>
        <begin position="791"/>
        <end position="809"/>
    </location>
</feature>
<sequence length="1063" mass="117481">MFAPSSVYAYSSHSQNDEDVAENGLNNLDGQTEGQCMVCGDRSAGKHYGVMACYGCKGFFRRTIRSNQNYSCRFQQKCSIDKDQRNACRYCRFQRCLNVGMEPDAIRPDRDVIGKQKNPRKKKIKSEDSSLPSPGCESPVSNNEDVIMTFLLEVEEQASCGSHSDIPIGIAMKPDPDLDASTLFHSQFTRNQESFPIHYGVGRSASVEKLIIALRRYVLSAVHWIDALFGMIHLNDSVPEKVALLKSIIGPFTVFHIAARTAQFSDTDIICLCNKSTVSRQPARHLLDTNLVGNNFVGRVIDDLVLPTKKLNLTTHEITILTALIVLDPDARGVSLDTSMALSGLRDRVQNALFNLIRDTSSNMQTVTSRFGNLLLLFPPLAKLSSLIGENVQLAKMFGIQIDPLLVELYAEIDSPEVISNTREKSDVSTQTSCDSDDSNATSSSGVVNECDRIEEQLRMMQENMVVRGDISGLLPNFDGSMLPPSVNPSTSSSSATVSNPSFNPFYFPNIPNLSTPNNSSSSSSTIDFQPHSAPPTAAYHPHQTFFDSAPSTGMIHNQPFRKEIFHSASKVDVFGEDVSMIEKAFLSSSPACTSQDIILQKVDSDNSTQIFNTLPHVATFQLDTEKSKKIDQTTTEIFFFCTNPASFEFNSVIAIESESNHPWLPILIAVFVALLIMSALFSGLNLAIMSFSIQDLVLIEEYDTSIVNRKRATDVLLVRRHTNFVLCSIITGNVLCNTLITLLLDYFAEAANFKDSIVVEVTSTAFQLIFTEILPALVCTKKALYVASKLHYLVIFFMVFTFPLTWPISKLLDIMVGKDDSDSKNVDADVLMGLQGEENYASKDFNEVVTLVRNTLKLRRKKASDIMTPIEKVFMISDRQVITRRFLNAIVSKGHTRLPVCAADDANTIRGVLNVKDLVLMLADDVSATKLTAGTLLSVLSKSMIYRFVLSTMPVPNLMVELESGCPMAIVVEYPPKPPLVSQNSPCKNGSAGAINLPYRVVGIVTLEDNIEEVVGEILDEKDIQMPTSHSHEISKPETTYHNKSEVSRSKLSVLSKCHPNK</sequence>
<evidence type="ECO:0000256" key="9">
    <source>
        <dbReference type="ARBA" id="ARBA00022989"/>
    </source>
</evidence>
<dbReference type="CDD" id="cd06157">
    <property type="entry name" value="NR_LBD"/>
    <property type="match status" value="1"/>
</dbReference>
<evidence type="ECO:0000256" key="2">
    <source>
        <dbReference type="ARBA" id="ARBA00004141"/>
    </source>
</evidence>
<feature type="domain" description="CNNM transmembrane" evidence="23">
    <location>
        <begin position="661"/>
        <end position="844"/>
    </location>
</feature>
<dbReference type="InterPro" id="IPR002550">
    <property type="entry name" value="CNNM"/>
</dbReference>
<keyword evidence="10" id="KW-0805">Transcription regulation</keyword>
<name>A0A9P1MVF7_9PELO</name>
<evidence type="ECO:0000256" key="16">
    <source>
        <dbReference type="ARBA" id="ARBA00023242"/>
    </source>
</evidence>
<dbReference type="InterPro" id="IPR001628">
    <property type="entry name" value="Znf_hrmn_rcpt"/>
</dbReference>
<evidence type="ECO:0000256" key="5">
    <source>
        <dbReference type="ARBA" id="ARBA00022692"/>
    </source>
</evidence>
<evidence type="ECO:0000313" key="24">
    <source>
        <dbReference type="EMBL" id="CAI5441157.1"/>
    </source>
</evidence>
<feature type="transmembrane region" description="Helical" evidence="20">
    <location>
        <begin position="664"/>
        <end position="689"/>
    </location>
</feature>
<protein>
    <submittedName>
        <fullName evidence="24">Uncharacterized protein</fullName>
    </submittedName>
</protein>
<dbReference type="InterPro" id="IPR046342">
    <property type="entry name" value="CBS_dom_sf"/>
</dbReference>
<evidence type="ECO:0000256" key="4">
    <source>
        <dbReference type="ARBA" id="ARBA00010484"/>
    </source>
</evidence>
<evidence type="ECO:0000256" key="13">
    <source>
        <dbReference type="ARBA" id="ARBA00023163"/>
    </source>
</evidence>
<keyword evidence="8" id="KW-0862">Zinc</keyword>
<evidence type="ECO:0000259" key="21">
    <source>
        <dbReference type="PROSITE" id="PS51030"/>
    </source>
</evidence>
<proteinExistence type="inferred from homology"/>
<comment type="caution">
    <text evidence="24">The sequence shown here is derived from an EMBL/GenBank/DDBJ whole genome shotgun (WGS) entry which is preliminary data.</text>
</comment>
<feature type="region of interest" description="Disordered" evidence="19">
    <location>
        <begin position="1027"/>
        <end position="1047"/>
    </location>
</feature>
<evidence type="ECO:0000256" key="3">
    <source>
        <dbReference type="ARBA" id="ARBA00005993"/>
    </source>
</evidence>
<keyword evidence="16" id="KW-0539">Nucleus</keyword>
<dbReference type="GO" id="GO:0008270">
    <property type="term" value="F:zinc ion binding"/>
    <property type="evidence" value="ECO:0007669"/>
    <property type="project" value="UniProtKB-KW"/>
</dbReference>
<dbReference type="Pfam" id="PF01595">
    <property type="entry name" value="CNNM"/>
    <property type="match status" value="1"/>
</dbReference>
<evidence type="ECO:0000256" key="6">
    <source>
        <dbReference type="ARBA" id="ARBA00022723"/>
    </source>
</evidence>
<keyword evidence="15" id="KW-0325">Glycoprotein</keyword>
<dbReference type="PANTHER" id="PTHR47519:SF5">
    <property type="entry name" value="NUCLEAR HORMONE RECEPTOR E75"/>
    <property type="match status" value="1"/>
</dbReference>
<dbReference type="PROSITE" id="PS51843">
    <property type="entry name" value="NR_LBD"/>
    <property type="match status" value="1"/>
</dbReference>
<dbReference type="InterPro" id="IPR035500">
    <property type="entry name" value="NHR-like_dom_sf"/>
</dbReference>
<feature type="domain" description="NR LBD" evidence="22">
    <location>
        <begin position="179"/>
        <end position="414"/>
    </location>
</feature>
<dbReference type="Gene3D" id="1.10.565.10">
    <property type="entry name" value="Retinoid X Receptor"/>
    <property type="match status" value="1"/>
</dbReference>
<comment type="similarity">
    <text evidence="3">Belongs to the nuclear hormone receptor family.</text>
</comment>
<evidence type="ECO:0000313" key="25">
    <source>
        <dbReference type="Proteomes" id="UP001152747"/>
    </source>
</evidence>
<dbReference type="PANTHER" id="PTHR47519">
    <property type="entry name" value="NUCLEAR HORMONE RECEPTOR FAMILY MEMBER NHR-31-RELATED"/>
    <property type="match status" value="1"/>
</dbReference>
<dbReference type="Pfam" id="PF00104">
    <property type="entry name" value="Hormone_recep"/>
    <property type="match status" value="1"/>
</dbReference>
<dbReference type="PROSITE" id="PS51030">
    <property type="entry name" value="NUCLEAR_REC_DBD_2"/>
    <property type="match status" value="1"/>
</dbReference>
<dbReference type="InterPro" id="IPR049636">
    <property type="entry name" value="HNF4-like_DBD"/>
</dbReference>
<dbReference type="Gene3D" id="3.30.50.10">
    <property type="entry name" value="Erythroid Transcription Factor GATA-1, subunit A"/>
    <property type="match status" value="1"/>
</dbReference>
<feature type="region of interest" description="Disordered" evidence="19">
    <location>
        <begin position="107"/>
        <end position="140"/>
    </location>
</feature>
<dbReference type="Pfam" id="PF00105">
    <property type="entry name" value="zf-C4"/>
    <property type="match status" value="1"/>
</dbReference>